<organism evidence="1 2">
    <name type="scientific">Crateriforma conspicua</name>
    <dbReference type="NCBI Taxonomy" id="2527996"/>
    <lineage>
        <taxon>Bacteria</taxon>
        <taxon>Pseudomonadati</taxon>
        <taxon>Planctomycetota</taxon>
        <taxon>Planctomycetia</taxon>
        <taxon>Planctomycetales</taxon>
        <taxon>Planctomycetaceae</taxon>
        <taxon>Crateriforma</taxon>
    </lineage>
</organism>
<reference evidence="1 2" key="1">
    <citation type="submission" date="2019-02" db="EMBL/GenBank/DDBJ databases">
        <title>Deep-cultivation of Planctomycetes and their phenomic and genomic characterization uncovers novel biology.</title>
        <authorList>
            <person name="Wiegand S."/>
            <person name="Jogler M."/>
            <person name="Boedeker C."/>
            <person name="Pinto D."/>
            <person name="Vollmers J."/>
            <person name="Rivas-Marin E."/>
            <person name="Kohn T."/>
            <person name="Peeters S.H."/>
            <person name="Heuer A."/>
            <person name="Rast P."/>
            <person name="Oberbeckmann S."/>
            <person name="Bunk B."/>
            <person name="Jeske O."/>
            <person name="Meyerdierks A."/>
            <person name="Storesund J.E."/>
            <person name="Kallscheuer N."/>
            <person name="Luecker S."/>
            <person name="Lage O.M."/>
            <person name="Pohl T."/>
            <person name="Merkel B.J."/>
            <person name="Hornburger P."/>
            <person name="Mueller R.-W."/>
            <person name="Bruemmer F."/>
            <person name="Labrenz M."/>
            <person name="Spormann A.M."/>
            <person name="Op Den Camp H."/>
            <person name="Overmann J."/>
            <person name="Amann R."/>
            <person name="Jetten M.S.M."/>
            <person name="Mascher T."/>
            <person name="Medema M.H."/>
            <person name="Devos D.P."/>
            <person name="Kaster A.-K."/>
            <person name="Ovreas L."/>
            <person name="Rohde M."/>
            <person name="Galperin M.Y."/>
            <person name="Jogler C."/>
        </authorList>
    </citation>
    <scope>NUCLEOTIDE SEQUENCE [LARGE SCALE GENOMIC DNA]</scope>
    <source>
        <strain evidence="1 2">Pan14r</strain>
    </source>
</reference>
<sequence>MFAMRWGTLPVFLIAAMTTGICKESSEVRHDGYRPPVDATGVGTIVVGDQDGDRVIEKQLHLGRVPTTGKTYFVEIVNRSGRQLRARSIKSSCGCLVAAPRPAVFDDGQSMRLYIEMKSTQNGSFRRPIQVIFAGSGEGSDADTLPCILTCIGECLHPVRINPPVIDVGQEDRPVEMTLTGNFGDFDPKKQEVQIPSSGDANVMAKRLSVSGDTAKFQLWFQGLDWPAGDLEKTFCVRVRGYGKDLEHPLRVRNRAAVRLRPRYIVVSKDRDARPPMLYLSVPAADSIESYRSLLGEAQHPDKDKGWIQFEMVIDRFVREFDIAAVRIVPPYELLESTDATTFDCRLRWQGEDEPVEKMKMVVRF</sequence>
<evidence type="ECO:0008006" key="3">
    <source>
        <dbReference type="Google" id="ProtNLM"/>
    </source>
</evidence>
<evidence type="ECO:0000313" key="2">
    <source>
        <dbReference type="Proteomes" id="UP000317238"/>
    </source>
</evidence>
<dbReference type="Proteomes" id="UP000317238">
    <property type="component" value="Unassembled WGS sequence"/>
</dbReference>
<name>A0A5C5Y4P8_9PLAN</name>
<dbReference type="EMBL" id="SJPL01000001">
    <property type="protein sequence ID" value="TWT70230.1"/>
    <property type="molecule type" value="Genomic_DNA"/>
</dbReference>
<keyword evidence="2" id="KW-1185">Reference proteome</keyword>
<comment type="caution">
    <text evidence="1">The sequence shown here is derived from an EMBL/GenBank/DDBJ whole genome shotgun (WGS) entry which is preliminary data.</text>
</comment>
<dbReference type="Pfam" id="PF07610">
    <property type="entry name" value="DUF1573"/>
    <property type="match status" value="1"/>
</dbReference>
<gene>
    <name evidence="1" type="ORF">Pan14r_25310</name>
</gene>
<dbReference type="InterPro" id="IPR011467">
    <property type="entry name" value="DUF1573"/>
</dbReference>
<evidence type="ECO:0000313" key="1">
    <source>
        <dbReference type="EMBL" id="TWT70230.1"/>
    </source>
</evidence>
<protein>
    <recommendedName>
        <fullName evidence="3">DUF1573 domain-containing protein</fullName>
    </recommendedName>
</protein>
<accession>A0A5C5Y4P8</accession>
<dbReference type="AlphaFoldDB" id="A0A5C5Y4P8"/>
<proteinExistence type="predicted"/>